<dbReference type="Proteomes" id="UP000033636">
    <property type="component" value="Unassembled WGS sequence"/>
</dbReference>
<dbReference type="EMBL" id="JZWT02000011">
    <property type="protein sequence ID" value="MFB6490597.1"/>
    <property type="molecule type" value="Genomic_DNA"/>
</dbReference>
<accession>A0ACC6V0Y7</accession>
<name>A0ACC6V0Y7_9CREN</name>
<protein>
    <submittedName>
        <fullName evidence="1">PIN domain nuclease</fullName>
    </submittedName>
</protein>
<evidence type="ECO:0000313" key="2">
    <source>
        <dbReference type="Proteomes" id="UP000033636"/>
    </source>
</evidence>
<organism evidence="1 2">
    <name type="scientific">Thermoproteus sp. AZ2</name>
    <dbReference type="NCBI Taxonomy" id="1609232"/>
    <lineage>
        <taxon>Archaea</taxon>
        <taxon>Thermoproteota</taxon>
        <taxon>Thermoprotei</taxon>
        <taxon>Thermoproteales</taxon>
        <taxon>Thermoproteaceae</taxon>
        <taxon>Thermoproteus</taxon>
    </lineage>
</organism>
<comment type="caution">
    <text evidence="1">The sequence shown here is derived from an EMBL/GenBank/DDBJ whole genome shotgun (WGS) entry which is preliminary data.</text>
</comment>
<sequence length="110" mass="12193">MADTSSLLYLVEERLGLDPLLGHEVYVPYPVLEEIYALARRKRAARVALALLRALSPFILAEEGPADSAVLRAALRLRAFVLSGDEELLREAKRRGVGVAVFHGRELELL</sequence>
<reference evidence="1" key="1">
    <citation type="submission" date="2024-07" db="EMBL/GenBank/DDBJ databases">
        <title>Metagenome and Metagenome-Assembled Genomes of Archaea from a hot spring from the geothermal field of Los Azufres, Mexico.</title>
        <authorList>
            <person name="Marin-Paredes R."/>
            <person name="Martinez-Romero E."/>
            <person name="Servin-Garciduenas L.E."/>
        </authorList>
    </citation>
    <scope>NUCLEOTIDE SEQUENCE</scope>
</reference>
<evidence type="ECO:0000313" key="1">
    <source>
        <dbReference type="EMBL" id="MFB6490597.1"/>
    </source>
</evidence>
<gene>
    <name evidence="1" type="ORF">TU35_005020</name>
</gene>
<proteinExistence type="predicted"/>